<evidence type="ECO:0000259" key="3">
    <source>
        <dbReference type="Pfam" id="PF22820"/>
    </source>
</evidence>
<evidence type="ECO:0000259" key="2">
    <source>
        <dbReference type="Pfam" id="PF22813"/>
    </source>
</evidence>
<dbReference type="Pfam" id="PF22820">
    <property type="entry name" value="TcaA_3rd_4th"/>
    <property type="match status" value="1"/>
</dbReference>
<name>A0ABW8ID89_9BACI</name>
<dbReference type="PANTHER" id="PTHR40038:SF1">
    <property type="entry name" value="MEMBRANE-ASSOCIATED PROTEIN TCAA"/>
    <property type="match status" value="1"/>
</dbReference>
<accession>A0ABW8ID89</accession>
<dbReference type="InterPro" id="IPR054529">
    <property type="entry name" value="TcaA_2nd"/>
</dbReference>
<dbReference type="RefSeq" id="WP_404318134.1">
    <property type="nucleotide sequence ID" value="NZ_JAUIYO010000013.1"/>
</dbReference>
<protein>
    <recommendedName>
        <fullName evidence="6">Zinc-ribbon domain-containing protein</fullName>
    </recommendedName>
</protein>
<keyword evidence="1" id="KW-1133">Transmembrane helix</keyword>
<dbReference type="Proteomes" id="UP001619911">
    <property type="component" value="Unassembled WGS sequence"/>
</dbReference>
<comment type="caution">
    <text evidence="4">The sequence shown here is derived from an EMBL/GenBank/DDBJ whole genome shotgun (WGS) entry which is preliminary data.</text>
</comment>
<sequence>MHCKSCGEELKAGQSFCTNCGHTIEQSLKEQNSPTYKEPISKRKKGWIAAVLLLIVVAFAGWKLAVSMNNPLKVVKEFEKAIDENNAEQLAALLNSGQEEMKVDEAAAAQLIKFYQDDPAALAETKDNLRVEAKNMRDEEVIIREGEGELTLIETAKAWGMIPKYGLSFQPIYFKVSANQENAALKVDGRDEGKLEEGKEKTLGPFLPIPHELKASFKGEYALVEDQEDVDPREAEDHKIKVEFDLSGPTVQLYSNYEDAVVFINGKTTNKTVGEFEEIGPVPVDGSLKIHAEVKEKGQLLKSEMVAVTEDEVNGGVELQLDDSVIREAEERAAAALAKKEAEWAEEAASIENVIYDHYASITYRDLPSAYDMFSSNRKSKVSYTKWAEGFTHTIESVVSYVNVEEVSGNKAVASFEMISRDTQSNGRELVQTWNGKWNLVKEGSSWALNVPEITKTKAVIE</sequence>
<organism evidence="4 5">
    <name type="scientific">Bacillus lumedeiriae</name>
    <dbReference type="NCBI Taxonomy" id="3058829"/>
    <lineage>
        <taxon>Bacteria</taxon>
        <taxon>Bacillati</taxon>
        <taxon>Bacillota</taxon>
        <taxon>Bacilli</taxon>
        <taxon>Bacillales</taxon>
        <taxon>Bacillaceae</taxon>
        <taxon>Bacillus</taxon>
    </lineage>
</organism>
<dbReference type="PANTHER" id="PTHR40038">
    <property type="entry name" value="MEMBRANE-ASSOCIATED PROTEIN TCAA"/>
    <property type="match status" value="1"/>
</dbReference>
<evidence type="ECO:0000313" key="4">
    <source>
        <dbReference type="EMBL" id="MFK2826626.1"/>
    </source>
</evidence>
<dbReference type="InterPro" id="IPR054530">
    <property type="entry name" value="TcaA_4th"/>
</dbReference>
<evidence type="ECO:0000313" key="5">
    <source>
        <dbReference type="Proteomes" id="UP001619911"/>
    </source>
</evidence>
<reference evidence="4 5" key="1">
    <citation type="submission" date="2023-07" db="EMBL/GenBank/DDBJ databases">
        <title>Bacillus lucianemedeirus sp. nov, a new species isolated from an immunobiological production facility.</title>
        <authorList>
            <person name="Costa L.V."/>
            <person name="Miranda R.V.S.L."/>
            <person name="Brandao M.L.L."/>
            <person name="Reis C.M.F."/>
            <person name="Frazao A.M."/>
            <person name="Cruz F.V."/>
            <person name="Baio P.V.P."/>
            <person name="Veras J.F.C."/>
            <person name="Ramos J.N."/>
            <person name="Vieira V."/>
        </authorList>
    </citation>
    <scope>NUCLEOTIDE SEQUENCE [LARGE SCALE GENOMIC DNA]</scope>
    <source>
        <strain evidence="4 5">B190/17</strain>
    </source>
</reference>
<keyword evidence="1" id="KW-0472">Membrane</keyword>
<evidence type="ECO:0000256" key="1">
    <source>
        <dbReference type="SAM" id="Phobius"/>
    </source>
</evidence>
<evidence type="ECO:0008006" key="6">
    <source>
        <dbReference type="Google" id="ProtNLM"/>
    </source>
</evidence>
<gene>
    <name evidence="4" type="ORF">QYG89_13300</name>
</gene>
<keyword evidence="5" id="KW-1185">Reference proteome</keyword>
<dbReference type="Pfam" id="PF22813">
    <property type="entry name" value="TcaA_2nd"/>
    <property type="match status" value="1"/>
</dbReference>
<feature type="domain" description="TcaA 4th" evidence="3">
    <location>
        <begin position="250"/>
        <end position="312"/>
    </location>
</feature>
<feature type="transmembrane region" description="Helical" evidence="1">
    <location>
        <begin position="46"/>
        <end position="65"/>
    </location>
</feature>
<keyword evidence="1" id="KW-0812">Transmembrane</keyword>
<dbReference type="EMBL" id="JAUIYO010000013">
    <property type="protein sequence ID" value="MFK2826626.1"/>
    <property type="molecule type" value="Genomic_DNA"/>
</dbReference>
<proteinExistence type="predicted"/>
<feature type="domain" description="TcaA second" evidence="2">
    <location>
        <begin position="71"/>
        <end position="168"/>
    </location>
</feature>